<accession>A0A084IPE8</accession>
<dbReference type="AlphaFoldDB" id="A0A084IPE8"/>
<evidence type="ECO:0000313" key="1">
    <source>
        <dbReference type="EMBL" id="KEZ78582.1"/>
    </source>
</evidence>
<gene>
    <name evidence="1" type="ORF">C41B8_03166</name>
</gene>
<sequence length="152" mass="16883">MDIVDTLRADHGYLRSLGRRILDELPRYVRARPHAAASLRMLVAGYVDYETRVHEPREACLRAYLAAQDGGAPRAGEGESAHDWITIRDRLASAMSAAARLELRHRLTAALRDGAELMQSEENDLLAQARCRLSAVERHALALRAMAGRMPA</sequence>
<dbReference type="EMBL" id="APNK01000003">
    <property type="protein sequence ID" value="KEZ78582.1"/>
    <property type="molecule type" value="Genomic_DNA"/>
</dbReference>
<evidence type="ECO:0000313" key="2">
    <source>
        <dbReference type="Proteomes" id="UP000028302"/>
    </source>
</evidence>
<dbReference type="OrthoDB" id="9938358at2"/>
<protein>
    <submittedName>
        <fullName evidence="1">Uncharacterized protein</fullName>
    </submittedName>
</protein>
<keyword evidence="2" id="KW-1185">Reference proteome</keyword>
<organism evidence="1 2">
    <name type="scientific">Salinisphaera hydrothermalis (strain C41B8)</name>
    <dbReference type="NCBI Taxonomy" id="1304275"/>
    <lineage>
        <taxon>Bacteria</taxon>
        <taxon>Pseudomonadati</taxon>
        <taxon>Pseudomonadota</taxon>
        <taxon>Gammaproteobacteria</taxon>
        <taxon>Salinisphaerales</taxon>
        <taxon>Salinisphaeraceae</taxon>
        <taxon>Salinisphaera</taxon>
    </lineage>
</organism>
<dbReference type="Proteomes" id="UP000028302">
    <property type="component" value="Unassembled WGS sequence"/>
</dbReference>
<dbReference type="RefSeq" id="WP_156962394.1">
    <property type="nucleotide sequence ID" value="NZ_APNK01000003.1"/>
</dbReference>
<reference evidence="1 2" key="1">
    <citation type="submission" date="2013-03" db="EMBL/GenBank/DDBJ databases">
        <title>Salinisphaera hydrothermalis C41B8 Genome Sequencing.</title>
        <authorList>
            <person name="Li C."/>
            <person name="Lai Q."/>
            <person name="Shao Z."/>
        </authorList>
    </citation>
    <scope>NUCLEOTIDE SEQUENCE [LARGE SCALE GENOMIC DNA]</scope>
    <source>
        <strain evidence="1 2">C41B8</strain>
    </source>
</reference>
<name>A0A084IPE8_SALHC</name>
<proteinExistence type="predicted"/>
<comment type="caution">
    <text evidence="1">The sequence shown here is derived from an EMBL/GenBank/DDBJ whole genome shotgun (WGS) entry which is preliminary data.</text>
</comment>
<dbReference type="STRING" id="1304275.C41B8_03166"/>